<dbReference type="InterPro" id="IPR054307">
    <property type="entry name" value="I-HmuI_NUMOD-like"/>
</dbReference>
<proteinExistence type="predicted"/>
<dbReference type="InterPro" id="IPR044925">
    <property type="entry name" value="His-Me_finger_sf"/>
</dbReference>
<dbReference type="GO" id="GO:0016788">
    <property type="term" value="F:hydrolase activity, acting on ester bonds"/>
    <property type="evidence" value="ECO:0007669"/>
    <property type="project" value="InterPro"/>
</dbReference>
<evidence type="ECO:0000259" key="1">
    <source>
        <dbReference type="Pfam" id="PF07463"/>
    </source>
</evidence>
<dbReference type="InterPro" id="IPR010902">
    <property type="entry name" value="NUMOD4"/>
</dbReference>
<organism evidence="4 5">
    <name type="scientific">Prevotella vespertina</name>
    <dbReference type="NCBI Taxonomy" id="2608404"/>
    <lineage>
        <taxon>Bacteria</taxon>
        <taxon>Pseudomonadati</taxon>
        <taxon>Bacteroidota</taxon>
        <taxon>Bacteroidia</taxon>
        <taxon>Bacteroidales</taxon>
        <taxon>Prevotellaceae</taxon>
        <taxon>Prevotella</taxon>
    </lineage>
</organism>
<sequence>MKEIWKSVSGYEGRYEVSSNGKVKSVERYKNDRGRNIKVEEKLLCQQKTRDGYLQVYLSKNGVTKGLRVHRLVALAFIPNPNKKQEVNHINEIKTDNRVCNLEWVTRVENANWGTKQKRFSEKMRNYKKYSKPVIGISMIDGSEISFPSAQEAKRQGFNQGNVNSCCRGERKSHEGYYWKFK</sequence>
<feature type="domain" description="HNH nuclease" evidence="2">
    <location>
        <begin position="69"/>
        <end position="111"/>
    </location>
</feature>
<dbReference type="RefSeq" id="WP_155715230.1">
    <property type="nucleotide sequence ID" value="NZ_VVIQ01000002.1"/>
</dbReference>
<keyword evidence="4" id="KW-0540">Nuclease</keyword>
<dbReference type="Pfam" id="PF13392">
    <property type="entry name" value="HNH_3"/>
    <property type="match status" value="1"/>
</dbReference>
<dbReference type="Pfam" id="PF22083">
    <property type="entry name" value="I-HmuI_NUMOD-like"/>
    <property type="match status" value="1"/>
</dbReference>
<dbReference type="InterPro" id="IPR036388">
    <property type="entry name" value="WH-like_DNA-bd_sf"/>
</dbReference>
<gene>
    <name evidence="4" type="ORF">F0475_02415</name>
</gene>
<dbReference type="Proteomes" id="UP000482295">
    <property type="component" value="Unassembled WGS sequence"/>
</dbReference>
<protein>
    <submittedName>
        <fullName evidence="4">Endonuclease</fullName>
    </submittedName>
</protein>
<evidence type="ECO:0000313" key="5">
    <source>
        <dbReference type="Proteomes" id="UP000482295"/>
    </source>
</evidence>
<feature type="domain" description="NUMOD4" evidence="1">
    <location>
        <begin position="3"/>
        <end position="58"/>
    </location>
</feature>
<reference evidence="4 5" key="1">
    <citation type="submission" date="2019-09" db="EMBL/GenBank/DDBJ databases">
        <title>Prevotella A2879 sp. nov., isolated from an abscess of a patient.</title>
        <authorList>
            <person name="Buhl M."/>
            <person name="Oberhettinger P."/>
        </authorList>
    </citation>
    <scope>NUCLEOTIDE SEQUENCE [LARGE SCALE GENOMIC DNA]</scope>
    <source>
        <strain evidence="4 5">A2879</strain>
    </source>
</reference>
<evidence type="ECO:0000259" key="2">
    <source>
        <dbReference type="Pfam" id="PF13392"/>
    </source>
</evidence>
<evidence type="ECO:0000313" key="4">
    <source>
        <dbReference type="EMBL" id="MUL27195.1"/>
    </source>
</evidence>
<dbReference type="EMBL" id="VVIQ01000002">
    <property type="protein sequence ID" value="MUL27195.1"/>
    <property type="molecule type" value="Genomic_DNA"/>
</dbReference>
<name>A0A7C9LUE3_9BACT</name>
<dbReference type="SUPFAM" id="SSF64496">
    <property type="entry name" value="DNA-binding domain of intron-encoded endonucleases"/>
    <property type="match status" value="1"/>
</dbReference>
<dbReference type="InterPro" id="IPR003615">
    <property type="entry name" value="HNH_nuc"/>
</dbReference>
<evidence type="ECO:0000259" key="3">
    <source>
        <dbReference type="Pfam" id="PF22083"/>
    </source>
</evidence>
<dbReference type="Pfam" id="PF07463">
    <property type="entry name" value="NUMOD4"/>
    <property type="match status" value="1"/>
</dbReference>
<feature type="domain" description="DNA endonuclease I-HmuI-like NUMOD-like" evidence="3">
    <location>
        <begin position="140"/>
        <end position="178"/>
    </location>
</feature>
<accession>A0A7C9LUE3</accession>
<keyword evidence="5" id="KW-1185">Reference proteome</keyword>
<keyword evidence="4" id="KW-0255">Endonuclease</keyword>
<dbReference type="SUPFAM" id="SSF54060">
    <property type="entry name" value="His-Me finger endonucleases"/>
    <property type="match status" value="1"/>
</dbReference>
<keyword evidence="4" id="KW-0378">Hydrolase</keyword>
<dbReference type="SMART" id="SM00497">
    <property type="entry name" value="IENR1"/>
    <property type="match status" value="1"/>
</dbReference>
<dbReference type="Gene3D" id="3.90.75.20">
    <property type="match status" value="1"/>
</dbReference>
<dbReference type="InterPro" id="IPR003647">
    <property type="entry name" value="Intron_nuc_1_rpt"/>
</dbReference>
<comment type="caution">
    <text evidence="4">The sequence shown here is derived from an EMBL/GenBank/DDBJ whole genome shotgun (WGS) entry which is preliminary data.</text>
</comment>
<dbReference type="GO" id="GO:0004519">
    <property type="term" value="F:endonuclease activity"/>
    <property type="evidence" value="ECO:0007669"/>
    <property type="project" value="UniProtKB-KW"/>
</dbReference>
<dbReference type="AlphaFoldDB" id="A0A7C9LUE3"/>
<dbReference type="Gene3D" id="1.10.10.10">
    <property type="entry name" value="Winged helix-like DNA-binding domain superfamily/Winged helix DNA-binding domain"/>
    <property type="match status" value="1"/>
</dbReference>